<dbReference type="SUPFAM" id="SSF64571">
    <property type="entry name" value="Cellulose docking domain, dockering"/>
    <property type="match status" value="1"/>
</dbReference>
<keyword evidence="3" id="KW-0378">Hydrolase</keyword>
<dbReference type="AlphaFoldDB" id="A0A1Y2CD39"/>
<keyword evidence="6" id="KW-1185">Reference proteome</keyword>
<dbReference type="Gene3D" id="3.90.1220.10">
    <property type="entry name" value="Cellulose docking domain, dockering"/>
    <property type="match status" value="1"/>
</dbReference>
<reference evidence="5 6" key="1">
    <citation type="submission" date="2016-08" db="EMBL/GenBank/DDBJ databases">
        <title>A Parts List for Fungal Cellulosomes Revealed by Comparative Genomics.</title>
        <authorList>
            <consortium name="DOE Joint Genome Institute"/>
            <person name="Haitjema C.H."/>
            <person name="Gilmore S.P."/>
            <person name="Henske J.K."/>
            <person name="Solomon K.V."/>
            <person name="De Groot R."/>
            <person name="Kuo A."/>
            <person name="Mondo S.J."/>
            <person name="Salamov A.A."/>
            <person name="Labutti K."/>
            <person name="Zhao Z."/>
            <person name="Chiniquy J."/>
            <person name="Barry K."/>
            <person name="Brewer H.M."/>
            <person name="Purvine S.O."/>
            <person name="Wright A.T."/>
            <person name="Boxma B."/>
            <person name="Van Alen T."/>
            <person name="Hackstein J.H."/>
            <person name="Baker S.E."/>
            <person name="Grigoriev I.V."/>
            <person name="O'Malley M.A."/>
        </authorList>
    </citation>
    <scope>NUCLEOTIDE SEQUENCE [LARGE SCALE GENOMIC DNA]</scope>
    <source>
        <strain evidence="5 6">G1</strain>
    </source>
</reference>
<proteinExistence type="predicted"/>
<keyword evidence="2" id="KW-0677">Repeat</keyword>
<dbReference type="InterPro" id="IPR009034">
    <property type="entry name" value="Dockerin_dom_fun_sf"/>
</dbReference>
<evidence type="ECO:0000256" key="1">
    <source>
        <dbReference type="ARBA" id="ARBA00022729"/>
    </source>
</evidence>
<dbReference type="PROSITE" id="PS51763">
    <property type="entry name" value="CBM10"/>
    <property type="match status" value="1"/>
</dbReference>
<organism evidence="5 6">
    <name type="scientific">Neocallimastix californiae</name>
    <dbReference type="NCBI Taxonomy" id="1754190"/>
    <lineage>
        <taxon>Eukaryota</taxon>
        <taxon>Fungi</taxon>
        <taxon>Fungi incertae sedis</taxon>
        <taxon>Chytridiomycota</taxon>
        <taxon>Chytridiomycota incertae sedis</taxon>
        <taxon>Neocallimastigomycetes</taxon>
        <taxon>Neocallimastigales</taxon>
        <taxon>Neocallimastigaceae</taxon>
        <taxon>Neocallimastix</taxon>
    </lineage>
</organism>
<sequence length="329" mass="38167">MGGCRNYPTNNDSCYPKLFKDYRVQDAYNLDAVDKWIYLKDVLQNNQVCKIGNKFSFGLNFMNMARVELDMDDLTKFVADIFDGTEVDNWLQFAWTDTKYWISQAPFETIFDLFENIFRRDTNKKIPCLQRKINKSGNNIIKTDYRCIKNKLNQWHFKSSGKGKFISIISAYDVLEDGLYVQECKKNNKYEDFTVKDGIICARLDNTKCLNGKYNIIPMALESKEYDNLMCSTRFAKQNGELCGIGYERCSFSVLDNPYPCCSSINPKVEEIDENGSWGIKDGEYCGIDEVVIESKYRIRNKNTLQCLIADQVDSARIRLGENIIQINY</sequence>
<keyword evidence="1" id="KW-0732">Signal</keyword>
<dbReference type="Proteomes" id="UP000193920">
    <property type="component" value="Unassembled WGS sequence"/>
</dbReference>
<evidence type="ECO:0000256" key="3">
    <source>
        <dbReference type="ARBA" id="ARBA00022801"/>
    </source>
</evidence>
<dbReference type="EMBL" id="MCOG01000112">
    <property type="protein sequence ID" value="ORY44959.1"/>
    <property type="molecule type" value="Genomic_DNA"/>
</dbReference>
<comment type="caution">
    <text evidence="5">The sequence shown here is derived from an EMBL/GenBank/DDBJ whole genome shotgun (WGS) entry which is preliminary data.</text>
</comment>
<dbReference type="InterPro" id="IPR002883">
    <property type="entry name" value="CBM10/Dockerin_dom"/>
</dbReference>
<dbReference type="Pfam" id="PF02013">
    <property type="entry name" value="CBM_10"/>
    <property type="match status" value="1"/>
</dbReference>
<evidence type="ECO:0000313" key="6">
    <source>
        <dbReference type="Proteomes" id="UP000193920"/>
    </source>
</evidence>
<dbReference type="GO" id="GO:0016787">
    <property type="term" value="F:hydrolase activity"/>
    <property type="evidence" value="ECO:0007669"/>
    <property type="project" value="UniProtKB-KW"/>
</dbReference>
<accession>A0A1Y2CD39</accession>
<evidence type="ECO:0000259" key="4">
    <source>
        <dbReference type="PROSITE" id="PS51763"/>
    </source>
</evidence>
<name>A0A1Y2CD39_9FUNG</name>
<evidence type="ECO:0000256" key="2">
    <source>
        <dbReference type="ARBA" id="ARBA00022737"/>
    </source>
</evidence>
<gene>
    <name evidence="5" type="ORF">LY90DRAFT_509518</name>
</gene>
<protein>
    <recommendedName>
        <fullName evidence="4">CBM10 domain-containing protein</fullName>
    </recommendedName>
</protein>
<evidence type="ECO:0000313" key="5">
    <source>
        <dbReference type="EMBL" id="ORY44959.1"/>
    </source>
</evidence>
<feature type="domain" description="CBM10" evidence="4">
    <location>
        <begin position="249"/>
        <end position="289"/>
    </location>
</feature>